<accession>K1TP72</accession>
<dbReference type="EMBL" id="AJWY01003569">
    <property type="protein sequence ID" value="EKC74957.1"/>
    <property type="molecule type" value="Genomic_DNA"/>
</dbReference>
<protein>
    <submittedName>
        <fullName evidence="1">Uncharacterized protein</fullName>
    </submittedName>
</protein>
<name>K1TP72_9ZZZZ</name>
<gene>
    <name evidence="1" type="ORF">LEA_05480</name>
</gene>
<organism evidence="1">
    <name type="scientific">human gut metagenome</name>
    <dbReference type="NCBI Taxonomy" id="408170"/>
    <lineage>
        <taxon>unclassified sequences</taxon>
        <taxon>metagenomes</taxon>
        <taxon>organismal metagenomes</taxon>
    </lineage>
</organism>
<dbReference type="AlphaFoldDB" id="K1TP72"/>
<proteinExistence type="predicted"/>
<reference evidence="1" key="1">
    <citation type="journal article" date="2013" name="Environ. Microbiol.">
        <title>Microbiota from the distal guts of lean and obese adolescents exhibit partial functional redundancy besides clear differences in community structure.</title>
        <authorList>
            <person name="Ferrer M."/>
            <person name="Ruiz A."/>
            <person name="Lanza F."/>
            <person name="Haange S.B."/>
            <person name="Oberbach A."/>
            <person name="Till H."/>
            <person name="Bargiela R."/>
            <person name="Campoy C."/>
            <person name="Segura M.T."/>
            <person name="Richter M."/>
            <person name="von Bergen M."/>
            <person name="Seifert J."/>
            <person name="Suarez A."/>
        </authorList>
    </citation>
    <scope>NUCLEOTIDE SEQUENCE</scope>
</reference>
<sequence length="130" mass="14170">MNYKGVSLTAMFDMRFGGDIVSVSEGMATAVGTSERSAYRGEYKELNGVSDYYMVVPGVTADGQVNTKEVSAQSYYSNIGLYKSQKGYAEMFIHSASYIKLKELALGYSLPKSVAQEDSSYQCEVVICGT</sequence>
<evidence type="ECO:0000313" key="1">
    <source>
        <dbReference type="EMBL" id="EKC74957.1"/>
    </source>
</evidence>
<comment type="caution">
    <text evidence="1">The sequence shown here is derived from an EMBL/GenBank/DDBJ whole genome shotgun (WGS) entry which is preliminary data.</text>
</comment>